<protein>
    <submittedName>
        <fullName evidence="4">SCP domain-containing protein</fullName>
    </submittedName>
</protein>
<dbReference type="Pfam" id="PF00188">
    <property type="entry name" value="CAP"/>
    <property type="match status" value="1"/>
</dbReference>
<dbReference type="STRING" id="27835.A0A0N4XH91"/>
<dbReference type="Gene3D" id="3.40.33.10">
    <property type="entry name" value="CAP"/>
    <property type="match status" value="1"/>
</dbReference>
<gene>
    <name evidence="2" type="ORF">NBR_LOCUS1894</name>
</gene>
<dbReference type="OMA" id="CANIIYE"/>
<proteinExistence type="predicted"/>
<reference evidence="2 3" key="2">
    <citation type="submission" date="2018-11" db="EMBL/GenBank/DDBJ databases">
        <authorList>
            <consortium name="Pathogen Informatics"/>
        </authorList>
    </citation>
    <scope>NUCLEOTIDE SEQUENCE [LARGE SCALE GENOMIC DNA]</scope>
</reference>
<dbReference type="CDD" id="cd05380">
    <property type="entry name" value="CAP_euk"/>
    <property type="match status" value="1"/>
</dbReference>
<name>A0A0N4XH91_NIPBR</name>
<dbReference type="SUPFAM" id="SSF55797">
    <property type="entry name" value="PR-1-like"/>
    <property type="match status" value="1"/>
</dbReference>
<reference evidence="4" key="1">
    <citation type="submission" date="2017-02" db="UniProtKB">
        <authorList>
            <consortium name="WormBaseParasite"/>
        </authorList>
    </citation>
    <scope>IDENTIFICATION</scope>
</reference>
<dbReference type="Proteomes" id="UP000271162">
    <property type="component" value="Unassembled WGS sequence"/>
</dbReference>
<dbReference type="InterPro" id="IPR014044">
    <property type="entry name" value="CAP_dom"/>
</dbReference>
<evidence type="ECO:0000313" key="2">
    <source>
        <dbReference type="EMBL" id="VDL65483.1"/>
    </source>
</evidence>
<evidence type="ECO:0000313" key="4">
    <source>
        <dbReference type="WBParaSite" id="NBR_0000189301-mRNA-1"/>
    </source>
</evidence>
<sequence>SYECSPEEVANENVKKCEKQSVNKNSVDTGSNVHIIEDVSVTKEAALERAIGEWFKQLQEYGMDPHSSWTEDPTVKDCANIIYENYTAVGCAVNRCTSRGFTVVECRYGPKRLQYGSLVYEVGAPCSKCKAPQKCVLGSLCQ</sequence>
<dbReference type="EMBL" id="UYSL01001803">
    <property type="protein sequence ID" value="VDL65483.1"/>
    <property type="molecule type" value="Genomic_DNA"/>
</dbReference>
<evidence type="ECO:0000313" key="3">
    <source>
        <dbReference type="Proteomes" id="UP000271162"/>
    </source>
</evidence>
<dbReference type="InterPro" id="IPR035940">
    <property type="entry name" value="CAP_sf"/>
</dbReference>
<evidence type="ECO:0000259" key="1">
    <source>
        <dbReference type="Pfam" id="PF00188"/>
    </source>
</evidence>
<dbReference type="WBParaSite" id="NBR_0000189301-mRNA-1">
    <property type="protein sequence ID" value="NBR_0000189301-mRNA-1"/>
    <property type="gene ID" value="NBR_0000189301"/>
</dbReference>
<organism evidence="4">
    <name type="scientific">Nippostrongylus brasiliensis</name>
    <name type="common">Rat hookworm</name>
    <dbReference type="NCBI Taxonomy" id="27835"/>
    <lineage>
        <taxon>Eukaryota</taxon>
        <taxon>Metazoa</taxon>
        <taxon>Ecdysozoa</taxon>
        <taxon>Nematoda</taxon>
        <taxon>Chromadorea</taxon>
        <taxon>Rhabditida</taxon>
        <taxon>Rhabditina</taxon>
        <taxon>Rhabditomorpha</taxon>
        <taxon>Strongyloidea</taxon>
        <taxon>Heligmosomidae</taxon>
        <taxon>Nippostrongylus</taxon>
    </lineage>
</organism>
<dbReference type="AlphaFoldDB" id="A0A0N4XH91"/>
<keyword evidence="3" id="KW-1185">Reference proteome</keyword>
<accession>A0A0N4XH91</accession>
<feature type="domain" description="SCP" evidence="1">
    <location>
        <begin position="2"/>
        <end position="106"/>
    </location>
</feature>